<proteinExistence type="predicted"/>
<evidence type="ECO:0000313" key="2">
    <source>
        <dbReference type="Proteomes" id="UP000002497"/>
    </source>
</evidence>
<sequence length="101" mass="11642">MLKQTAWAQRQTRTLGVIKSLWQQHQQVVGYSKIVTREDAVISRYNKRRRENQTTTPCVDLTAMRLSGRPNLEYHMTLAARFGPQHHVIFKVLPPGLQTAS</sequence>
<keyword evidence="2" id="KW-1185">Reference proteome</keyword>
<reference evidence="2" key="2">
    <citation type="submission" date="2010-03" db="EMBL/GenBank/DDBJ databases">
        <title>The genome sequence of Coccidioides posadasii strain Silveira.</title>
        <authorList>
            <consortium name="The Broad Institute Genome Sequencing Center for Infectious Disease"/>
            <person name="Neafsey D."/>
            <person name="Orbach M."/>
            <person name="Henn M.R."/>
            <person name="Cole G.T."/>
            <person name="Galgiani J."/>
            <person name="Gardner M.J."/>
            <person name="Kirkland T.N."/>
            <person name="Taylor J.W."/>
            <person name="Young S.K."/>
            <person name="Zeng Q."/>
            <person name="Koehrsen M."/>
            <person name="Alvarado L."/>
            <person name="Berlin A."/>
            <person name="Borenstein D."/>
            <person name="Chapman S.B."/>
            <person name="Chen Z."/>
            <person name="Engels R."/>
            <person name="Freedman E."/>
            <person name="Gellesch M."/>
            <person name="Goldberg J."/>
            <person name="Griggs A."/>
            <person name="Gujja S."/>
            <person name="Heilman E."/>
            <person name="Heiman D."/>
            <person name="Howarth C."/>
            <person name="Jen D."/>
            <person name="Larson L."/>
            <person name="Mehta T."/>
            <person name="Neiman D."/>
            <person name="Park D."/>
            <person name="Pearson M."/>
            <person name="Richards J."/>
            <person name="Roberts A."/>
            <person name="Saif S."/>
            <person name="Shea T."/>
            <person name="Shenoy N."/>
            <person name="Sisk P."/>
            <person name="Stolte C."/>
            <person name="Sykes S."/>
            <person name="Walk T."/>
            <person name="White J."/>
            <person name="Yandava C."/>
            <person name="Haas B."/>
            <person name="Nusbaum C."/>
            <person name="Birren B."/>
        </authorList>
    </citation>
    <scope>NUCLEOTIDE SEQUENCE [LARGE SCALE GENOMIC DNA]</scope>
    <source>
        <strain evidence="2">RMSCC 757 / Silveira</strain>
    </source>
</reference>
<accession>E9D3M7</accession>
<dbReference type="AlphaFoldDB" id="E9D3M7"/>
<gene>
    <name evidence="1" type="ORF">CPSG_04216</name>
</gene>
<dbReference type="VEuPathDB" id="FungiDB:CPSG_04216"/>
<dbReference type="Proteomes" id="UP000002497">
    <property type="component" value="Unassembled WGS sequence"/>
</dbReference>
<dbReference type="EMBL" id="GL636491">
    <property type="protein sequence ID" value="EFW18671.1"/>
    <property type="molecule type" value="Genomic_DNA"/>
</dbReference>
<name>E9D3M7_COCPS</name>
<reference evidence="2" key="1">
    <citation type="journal article" date="2010" name="Genome Res.">
        <title>Population genomic sequencing of Coccidioides fungi reveals recent hybridization and transposon control.</title>
        <authorList>
            <person name="Neafsey D.E."/>
            <person name="Barker B.M."/>
            <person name="Sharpton T.J."/>
            <person name="Stajich J.E."/>
            <person name="Park D.J."/>
            <person name="Whiston E."/>
            <person name="Hung C.-Y."/>
            <person name="McMahan C."/>
            <person name="White J."/>
            <person name="Sykes S."/>
            <person name="Heiman D."/>
            <person name="Young S."/>
            <person name="Zeng Q."/>
            <person name="Abouelleil A."/>
            <person name="Aftuck L."/>
            <person name="Bessette D."/>
            <person name="Brown A."/>
            <person name="FitzGerald M."/>
            <person name="Lui A."/>
            <person name="Macdonald J.P."/>
            <person name="Priest M."/>
            <person name="Orbach M.J."/>
            <person name="Galgiani J.N."/>
            <person name="Kirkland T.N."/>
            <person name="Cole G.T."/>
            <person name="Birren B.W."/>
            <person name="Henn M.R."/>
            <person name="Taylor J.W."/>
            <person name="Rounsley S.D."/>
        </authorList>
    </citation>
    <scope>NUCLEOTIDE SEQUENCE [LARGE SCALE GENOMIC DNA]</scope>
    <source>
        <strain evidence="2">RMSCC 757 / Silveira</strain>
    </source>
</reference>
<organism evidence="2">
    <name type="scientific">Coccidioides posadasii (strain RMSCC 757 / Silveira)</name>
    <name type="common">Valley fever fungus</name>
    <dbReference type="NCBI Taxonomy" id="443226"/>
    <lineage>
        <taxon>Eukaryota</taxon>
        <taxon>Fungi</taxon>
        <taxon>Dikarya</taxon>
        <taxon>Ascomycota</taxon>
        <taxon>Pezizomycotina</taxon>
        <taxon>Eurotiomycetes</taxon>
        <taxon>Eurotiomycetidae</taxon>
        <taxon>Onygenales</taxon>
        <taxon>Onygenaceae</taxon>
        <taxon>Coccidioides</taxon>
    </lineage>
</organism>
<protein>
    <submittedName>
        <fullName evidence="1">Predicted protein</fullName>
    </submittedName>
</protein>
<evidence type="ECO:0000313" key="1">
    <source>
        <dbReference type="EMBL" id="EFW18671.1"/>
    </source>
</evidence>
<dbReference type="HOGENOM" id="CLU_2291457_0_0_1"/>